<feature type="domain" description="Spondin-like TSP1" evidence="5">
    <location>
        <begin position="54"/>
        <end position="103"/>
    </location>
</feature>
<dbReference type="PANTHER" id="PTHR20920:SF5">
    <property type="entry name" value="SMB DOMAIN-CONTAINING PROTEIN"/>
    <property type="match status" value="1"/>
</dbReference>
<dbReference type="InterPro" id="IPR039942">
    <property type="entry name" value="SBSPO"/>
</dbReference>
<dbReference type="Proteomes" id="UP000270296">
    <property type="component" value="Unassembled WGS sequence"/>
</dbReference>
<keyword evidence="2" id="KW-1015">Disulfide bond</keyword>
<reference evidence="6 7" key="2">
    <citation type="submission" date="2018-11" db="EMBL/GenBank/DDBJ databases">
        <authorList>
            <consortium name="Pathogen Informatics"/>
        </authorList>
    </citation>
    <scope>NUCLEOTIDE SEQUENCE [LARGE SCALE GENOMIC DNA]</scope>
</reference>
<feature type="chain" id="PRO_5043140112" evidence="4">
    <location>
        <begin position="16"/>
        <end position="105"/>
    </location>
</feature>
<proteinExistence type="predicted"/>
<dbReference type="EMBL" id="UZAM01008752">
    <property type="protein sequence ID" value="VDP06254.1"/>
    <property type="molecule type" value="Genomic_DNA"/>
</dbReference>
<name>A0A183INA0_9BILA</name>
<dbReference type="InterPro" id="IPR044004">
    <property type="entry name" value="TSP1_spondin_dom"/>
</dbReference>
<dbReference type="InterPro" id="IPR000884">
    <property type="entry name" value="TSP1_rpt"/>
</dbReference>
<dbReference type="WBParaSite" id="SBAD_0000530601-mRNA-1">
    <property type="protein sequence ID" value="SBAD_0000530601-mRNA-1"/>
    <property type="gene ID" value="SBAD_0000530601"/>
</dbReference>
<gene>
    <name evidence="6" type="ORF">SBAD_LOCUS5096</name>
</gene>
<dbReference type="SMART" id="SM00209">
    <property type="entry name" value="TSP1"/>
    <property type="match status" value="1"/>
</dbReference>
<evidence type="ECO:0000259" key="5">
    <source>
        <dbReference type="Pfam" id="PF19028"/>
    </source>
</evidence>
<reference evidence="8" key="1">
    <citation type="submission" date="2016-06" db="UniProtKB">
        <authorList>
            <consortium name="WormBaseParasite"/>
        </authorList>
    </citation>
    <scope>IDENTIFICATION</scope>
</reference>
<keyword evidence="1 4" id="KW-0732">Signal</keyword>
<evidence type="ECO:0000256" key="2">
    <source>
        <dbReference type="ARBA" id="ARBA00023157"/>
    </source>
</evidence>
<feature type="signal peptide" evidence="4">
    <location>
        <begin position="1"/>
        <end position="15"/>
    </location>
</feature>
<dbReference type="OrthoDB" id="446173at2759"/>
<organism evidence="8">
    <name type="scientific">Soboliphyme baturini</name>
    <dbReference type="NCBI Taxonomy" id="241478"/>
    <lineage>
        <taxon>Eukaryota</taxon>
        <taxon>Metazoa</taxon>
        <taxon>Ecdysozoa</taxon>
        <taxon>Nematoda</taxon>
        <taxon>Enoplea</taxon>
        <taxon>Dorylaimia</taxon>
        <taxon>Dioctophymatida</taxon>
        <taxon>Dioctophymatoidea</taxon>
        <taxon>Soboliphymatidae</taxon>
        <taxon>Soboliphyme</taxon>
    </lineage>
</organism>
<accession>A0A183INA0</accession>
<dbReference type="FunFam" id="2.20.100.10:FF:000019">
    <property type="entry name" value="Thrombospondin type 1 domain containing 7A"/>
    <property type="match status" value="1"/>
</dbReference>
<evidence type="ECO:0000256" key="4">
    <source>
        <dbReference type="SAM" id="SignalP"/>
    </source>
</evidence>
<protein>
    <submittedName>
        <fullName evidence="8">TSP1_spondin domain-containing protein</fullName>
    </submittedName>
</protein>
<dbReference type="Pfam" id="PF19028">
    <property type="entry name" value="TSP1_spondin"/>
    <property type="match status" value="1"/>
</dbReference>
<dbReference type="Gene3D" id="2.20.100.10">
    <property type="entry name" value="Thrombospondin type-1 (TSP1) repeat"/>
    <property type="match status" value="1"/>
</dbReference>
<keyword evidence="3" id="KW-0325">Glycoprotein</keyword>
<dbReference type="AlphaFoldDB" id="A0A183INA0"/>
<keyword evidence="7" id="KW-1185">Reference proteome</keyword>
<evidence type="ECO:0000313" key="6">
    <source>
        <dbReference type="EMBL" id="VDP06254.1"/>
    </source>
</evidence>
<evidence type="ECO:0000313" key="8">
    <source>
        <dbReference type="WBParaSite" id="SBAD_0000530601-mRNA-1"/>
    </source>
</evidence>
<evidence type="ECO:0000256" key="1">
    <source>
        <dbReference type="ARBA" id="ARBA00022729"/>
    </source>
</evidence>
<dbReference type="PROSITE" id="PS50092">
    <property type="entry name" value="TSP1"/>
    <property type="match status" value="1"/>
</dbReference>
<evidence type="ECO:0000313" key="7">
    <source>
        <dbReference type="Proteomes" id="UP000270296"/>
    </source>
</evidence>
<sequence>MNLIFTTLFVGLVQAGFSHHQRTSYYPHHSPNYEYPFPLEDEVPDFGDDNNVDCVVSEWIEWSQCSASCTPGGVQNRRRFVTVEQEGLGAQCPHLKEDRKCNANV</sequence>
<dbReference type="PANTHER" id="PTHR20920">
    <property type="entry name" value="RPE-SPONDIN"/>
    <property type="match status" value="1"/>
</dbReference>
<dbReference type="InterPro" id="IPR036383">
    <property type="entry name" value="TSP1_rpt_sf"/>
</dbReference>
<evidence type="ECO:0000256" key="3">
    <source>
        <dbReference type="ARBA" id="ARBA00023180"/>
    </source>
</evidence>
<dbReference type="SUPFAM" id="SSF82895">
    <property type="entry name" value="TSP-1 type 1 repeat"/>
    <property type="match status" value="1"/>
</dbReference>